<evidence type="ECO:0000313" key="2">
    <source>
        <dbReference type="EMBL" id="GAA1967805.1"/>
    </source>
</evidence>
<dbReference type="InterPro" id="IPR007331">
    <property type="entry name" value="Htaa"/>
</dbReference>
<dbReference type="EMBL" id="BAAAMK010000013">
    <property type="protein sequence ID" value="GAA1967805.1"/>
    <property type="molecule type" value="Genomic_DNA"/>
</dbReference>
<protein>
    <recommendedName>
        <fullName evidence="1">Htaa domain-containing protein</fullName>
    </recommendedName>
</protein>
<dbReference type="Proteomes" id="UP001499954">
    <property type="component" value="Unassembled WGS sequence"/>
</dbReference>
<accession>A0ABP5CSV2</accession>
<dbReference type="RefSeq" id="WP_157415682.1">
    <property type="nucleotide sequence ID" value="NZ_BAAAMK010000013.1"/>
</dbReference>
<keyword evidence="3" id="KW-1185">Reference proteome</keyword>
<dbReference type="Pfam" id="PF04213">
    <property type="entry name" value="HtaA"/>
    <property type="match status" value="1"/>
</dbReference>
<organism evidence="2 3">
    <name type="scientific">Agromyces allii</name>
    <dbReference type="NCBI Taxonomy" id="393607"/>
    <lineage>
        <taxon>Bacteria</taxon>
        <taxon>Bacillati</taxon>
        <taxon>Actinomycetota</taxon>
        <taxon>Actinomycetes</taxon>
        <taxon>Micrococcales</taxon>
        <taxon>Microbacteriaceae</taxon>
        <taxon>Agromyces</taxon>
    </lineage>
</organism>
<proteinExistence type="predicted"/>
<evidence type="ECO:0000259" key="1">
    <source>
        <dbReference type="Pfam" id="PF04213"/>
    </source>
</evidence>
<evidence type="ECO:0000313" key="3">
    <source>
        <dbReference type="Proteomes" id="UP001499954"/>
    </source>
</evidence>
<comment type="caution">
    <text evidence="2">The sequence shown here is derived from an EMBL/GenBank/DDBJ whole genome shotgun (WGS) entry which is preliminary data.</text>
</comment>
<gene>
    <name evidence="2" type="ORF">GCM10009717_38440</name>
</gene>
<feature type="domain" description="Htaa" evidence="1">
    <location>
        <begin position="19"/>
        <end position="164"/>
    </location>
</feature>
<name>A0ABP5CSV2_9MICO</name>
<sequence length="170" mass="17798">MTTTTAATPEAVAIAMEDALDWAVRDSLTTYVTKIARGGYTVDGGAVEREGGVFSFPLRRAVREGADWRFSFVGSVRFVAHGGLMDILIKDPEIVVGPDRGVLATHVADDPDELLAVVALAAALPEADEAGLTWSGVPTQLAPAAVDLFGTVYPAGTEMAPISIRIALDS</sequence>
<reference evidence="3" key="1">
    <citation type="journal article" date="2019" name="Int. J. Syst. Evol. Microbiol.">
        <title>The Global Catalogue of Microorganisms (GCM) 10K type strain sequencing project: providing services to taxonomists for standard genome sequencing and annotation.</title>
        <authorList>
            <consortium name="The Broad Institute Genomics Platform"/>
            <consortium name="The Broad Institute Genome Sequencing Center for Infectious Disease"/>
            <person name="Wu L."/>
            <person name="Ma J."/>
        </authorList>
    </citation>
    <scope>NUCLEOTIDE SEQUENCE [LARGE SCALE GENOMIC DNA]</scope>
    <source>
        <strain evidence="3">JCM 13584</strain>
    </source>
</reference>